<evidence type="ECO:0008006" key="3">
    <source>
        <dbReference type="Google" id="ProtNLM"/>
    </source>
</evidence>
<reference evidence="1" key="1">
    <citation type="submission" date="2021-02" db="EMBL/GenBank/DDBJ databases">
        <authorList>
            <person name="Nowell W R."/>
        </authorList>
    </citation>
    <scope>NUCLEOTIDE SEQUENCE</scope>
</reference>
<feature type="non-terminal residue" evidence="1">
    <location>
        <position position="1"/>
    </location>
</feature>
<protein>
    <recommendedName>
        <fullName evidence="3">DUF4200 domain-containing protein</fullName>
    </recommendedName>
</protein>
<name>A0A8S3ADH4_9BILA</name>
<accession>A0A8S3ADH4</accession>
<dbReference type="AlphaFoldDB" id="A0A8S3ADH4"/>
<organism evidence="1 2">
    <name type="scientific">Rotaria magnacalcarata</name>
    <dbReference type="NCBI Taxonomy" id="392030"/>
    <lineage>
        <taxon>Eukaryota</taxon>
        <taxon>Metazoa</taxon>
        <taxon>Spiralia</taxon>
        <taxon>Gnathifera</taxon>
        <taxon>Rotifera</taxon>
        <taxon>Eurotatoria</taxon>
        <taxon>Bdelloidea</taxon>
        <taxon>Philodinida</taxon>
        <taxon>Philodinidae</taxon>
        <taxon>Rotaria</taxon>
    </lineage>
</organism>
<dbReference type="Proteomes" id="UP000676336">
    <property type="component" value="Unassembled WGS sequence"/>
</dbReference>
<dbReference type="EMBL" id="CAJOBI010125210">
    <property type="protein sequence ID" value="CAF4697831.1"/>
    <property type="molecule type" value="Genomic_DNA"/>
</dbReference>
<comment type="caution">
    <text evidence="1">The sequence shown here is derived from an EMBL/GenBank/DDBJ whole genome shotgun (WGS) entry which is preliminary data.</text>
</comment>
<sequence>EFKLKMQSLKLRREKLNAKEHELRDSLANFEKYINVCISNNIQVQTKMRK</sequence>
<evidence type="ECO:0000313" key="2">
    <source>
        <dbReference type="Proteomes" id="UP000676336"/>
    </source>
</evidence>
<gene>
    <name evidence="1" type="ORF">SMN809_LOCUS42932</name>
</gene>
<evidence type="ECO:0000313" key="1">
    <source>
        <dbReference type="EMBL" id="CAF4697831.1"/>
    </source>
</evidence>
<proteinExistence type="predicted"/>